<dbReference type="Proteomes" id="UP001055156">
    <property type="component" value="Unassembled WGS sequence"/>
</dbReference>
<accession>A0ABQ4TAE7</accession>
<feature type="region of interest" description="Disordered" evidence="1">
    <location>
        <begin position="47"/>
        <end position="77"/>
    </location>
</feature>
<evidence type="ECO:0000256" key="1">
    <source>
        <dbReference type="SAM" id="MobiDB-lite"/>
    </source>
</evidence>
<proteinExistence type="predicted"/>
<sequence length="99" mass="10801">MTVESWITPEETPSLAQEATEVINTRLARFTDAERAAFWASIRKAYNTPYNDPAPRERPKPVKPAEAPPPSVSLPEKDLPEVPLAAIPAAAVLAEMHAV</sequence>
<evidence type="ECO:0000313" key="2">
    <source>
        <dbReference type="EMBL" id="GJE28651.1"/>
    </source>
</evidence>
<dbReference type="EMBL" id="BPQV01000011">
    <property type="protein sequence ID" value="GJE28651.1"/>
    <property type="molecule type" value="Genomic_DNA"/>
</dbReference>
<reference evidence="2" key="1">
    <citation type="journal article" date="2021" name="Front. Microbiol.">
        <title>Comprehensive Comparative Genomics and Phenotyping of Methylobacterium Species.</title>
        <authorList>
            <person name="Alessa O."/>
            <person name="Ogura Y."/>
            <person name="Fujitani Y."/>
            <person name="Takami H."/>
            <person name="Hayashi T."/>
            <person name="Sahin N."/>
            <person name="Tani A."/>
        </authorList>
    </citation>
    <scope>NUCLEOTIDE SEQUENCE</scope>
    <source>
        <strain evidence="2">NBRC 15689</strain>
    </source>
</reference>
<reference evidence="2" key="2">
    <citation type="submission" date="2021-08" db="EMBL/GenBank/DDBJ databases">
        <authorList>
            <person name="Tani A."/>
            <person name="Ola A."/>
            <person name="Ogura Y."/>
            <person name="Katsura K."/>
            <person name="Hayashi T."/>
        </authorList>
    </citation>
    <scope>NUCLEOTIDE SEQUENCE</scope>
    <source>
        <strain evidence="2">NBRC 15689</strain>
    </source>
</reference>
<comment type="caution">
    <text evidence="2">The sequence shown here is derived from an EMBL/GenBank/DDBJ whole genome shotgun (WGS) entry which is preliminary data.</text>
</comment>
<gene>
    <name evidence="2" type="ORF">LKMONMHP_3524</name>
</gene>
<evidence type="ECO:0000313" key="3">
    <source>
        <dbReference type="Proteomes" id="UP001055156"/>
    </source>
</evidence>
<protein>
    <submittedName>
        <fullName evidence="2">Uncharacterized protein</fullName>
    </submittedName>
</protein>
<dbReference type="RefSeq" id="WP_238312594.1">
    <property type="nucleotide sequence ID" value="NZ_BPQV01000011.1"/>
</dbReference>
<organism evidence="2 3">
    <name type="scientific">Methylobacterium organophilum</name>
    <dbReference type="NCBI Taxonomy" id="410"/>
    <lineage>
        <taxon>Bacteria</taxon>
        <taxon>Pseudomonadati</taxon>
        <taxon>Pseudomonadota</taxon>
        <taxon>Alphaproteobacteria</taxon>
        <taxon>Hyphomicrobiales</taxon>
        <taxon>Methylobacteriaceae</taxon>
        <taxon>Methylobacterium</taxon>
    </lineage>
</organism>
<name>A0ABQ4TAE7_METOR</name>
<keyword evidence="3" id="KW-1185">Reference proteome</keyword>